<accession>A0A229UGN7</accession>
<protein>
    <recommendedName>
        <fullName evidence="3">Integrase catalytic domain-containing protein</fullName>
    </recommendedName>
</protein>
<sequence length="104" mass="12128">MDYLELLEKEGVQVSMDGRGRATDNSRTERYFRSLKYEYIFLNEFEDPRALHEVESGRQPCEAKPSTQSLRSFKPFEFVNTRTLCESMANEYLNLSVKGDTLCL</sequence>
<dbReference type="InterPro" id="IPR012337">
    <property type="entry name" value="RNaseH-like_sf"/>
</dbReference>
<dbReference type="Proteomes" id="UP000215509">
    <property type="component" value="Unassembled WGS sequence"/>
</dbReference>
<dbReference type="SUPFAM" id="SSF53098">
    <property type="entry name" value="Ribonuclease H-like"/>
    <property type="match status" value="1"/>
</dbReference>
<comment type="caution">
    <text evidence="1">The sequence shown here is derived from an EMBL/GenBank/DDBJ whole genome shotgun (WGS) entry which is preliminary data.</text>
</comment>
<organism evidence="1 2">
    <name type="scientific">Paenibacillus rigui</name>
    <dbReference type="NCBI Taxonomy" id="554312"/>
    <lineage>
        <taxon>Bacteria</taxon>
        <taxon>Bacillati</taxon>
        <taxon>Bacillota</taxon>
        <taxon>Bacilli</taxon>
        <taxon>Bacillales</taxon>
        <taxon>Paenibacillaceae</taxon>
        <taxon>Paenibacillus</taxon>
    </lineage>
</organism>
<name>A0A229UGN7_9BACL</name>
<dbReference type="AlphaFoldDB" id="A0A229UGN7"/>
<gene>
    <name evidence="1" type="ORF">CF651_30610</name>
</gene>
<proteinExistence type="predicted"/>
<evidence type="ECO:0008006" key="3">
    <source>
        <dbReference type="Google" id="ProtNLM"/>
    </source>
</evidence>
<dbReference type="EMBL" id="NMQW01000069">
    <property type="protein sequence ID" value="OXM82515.1"/>
    <property type="molecule type" value="Genomic_DNA"/>
</dbReference>
<keyword evidence="2" id="KW-1185">Reference proteome</keyword>
<evidence type="ECO:0000313" key="1">
    <source>
        <dbReference type="EMBL" id="OXM82515.1"/>
    </source>
</evidence>
<reference evidence="1 2" key="1">
    <citation type="submission" date="2017-07" db="EMBL/GenBank/DDBJ databases">
        <title>Genome sequencing and assembly of Paenibacillus rigui.</title>
        <authorList>
            <person name="Mayilraj S."/>
        </authorList>
    </citation>
    <scope>NUCLEOTIDE SEQUENCE [LARGE SCALE GENOMIC DNA]</scope>
    <source>
        <strain evidence="1 2">JCM 16352</strain>
    </source>
</reference>
<evidence type="ECO:0000313" key="2">
    <source>
        <dbReference type="Proteomes" id="UP000215509"/>
    </source>
</evidence>